<protein>
    <submittedName>
        <fullName evidence="2">Uncharacterized protein</fullName>
    </submittedName>
</protein>
<keyword evidence="1" id="KW-1133">Transmembrane helix</keyword>
<feature type="transmembrane region" description="Helical" evidence="1">
    <location>
        <begin position="38"/>
        <end position="54"/>
    </location>
</feature>
<evidence type="ECO:0000313" key="3">
    <source>
        <dbReference type="Proteomes" id="UP001371456"/>
    </source>
</evidence>
<keyword evidence="3" id="KW-1185">Reference proteome</keyword>
<name>A0AAN8U3W1_SOLBU</name>
<comment type="caution">
    <text evidence="2">The sequence shown here is derived from an EMBL/GenBank/DDBJ whole genome shotgun (WGS) entry which is preliminary data.</text>
</comment>
<dbReference type="AlphaFoldDB" id="A0AAN8U3W1"/>
<accession>A0AAN8U3W1</accession>
<reference evidence="2 3" key="1">
    <citation type="submission" date="2024-02" db="EMBL/GenBank/DDBJ databases">
        <title>de novo genome assembly of Solanum bulbocastanum strain 11H21.</title>
        <authorList>
            <person name="Hosaka A.J."/>
        </authorList>
    </citation>
    <scope>NUCLEOTIDE SEQUENCE [LARGE SCALE GENOMIC DNA]</scope>
    <source>
        <tissue evidence="2">Young leaves</tissue>
    </source>
</reference>
<proteinExistence type="predicted"/>
<feature type="transmembrane region" description="Helical" evidence="1">
    <location>
        <begin position="75"/>
        <end position="97"/>
    </location>
</feature>
<evidence type="ECO:0000256" key="1">
    <source>
        <dbReference type="SAM" id="Phobius"/>
    </source>
</evidence>
<organism evidence="2 3">
    <name type="scientific">Solanum bulbocastanum</name>
    <name type="common">Wild potato</name>
    <dbReference type="NCBI Taxonomy" id="147425"/>
    <lineage>
        <taxon>Eukaryota</taxon>
        <taxon>Viridiplantae</taxon>
        <taxon>Streptophyta</taxon>
        <taxon>Embryophyta</taxon>
        <taxon>Tracheophyta</taxon>
        <taxon>Spermatophyta</taxon>
        <taxon>Magnoliopsida</taxon>
        <taxon>eudicotyledons</taxon>
        <taxon>Gunneridae</taxon>
        <taxon>Pentapetalae</taxon>
        <taxon>asterids</taxon>
        <taxon>lamiids</taxon>
        <taxon>Solanales</taxon>
        <taxon>Solanaceae</taxon>
        <taxon>Solanoideae</taxon>
        <taxon>Solaneae</taxon>
        <taxon>Solanum</taxon>
    </lineage>
</organism>
<dbReference type="EMBL" id="JBANQN010000003">
    <property type="protein sequence ID" value="KAK6795262.1"/>
    <property type="molecule type" value="Genomic_DNA"/>
</dbReference>
<keyword evidence="1" id="KW-0812">Transmembrane</keyword>
<sequence>MLVVVSVTAPKKVTLLSLRHSSRLCFYFDVIFIDVGKAWLHGCLLLVIVGLLNVSMRYIYSNMIPLFGRVRDCKFASGVGVLATFRVMCVISFSGLLRNVMGSVLFRLYSRVFCLT</sequence>
<gene>
    <name evidence="2" type="ORF">RDI58_008715</name>
</gene>
<keyword evidence="1" id="KW-0472">Membrane</keyword>
<evidence type="ECO:0000313" key="2">
    <source>
        <dbReference type="EMBL" id="KAK6795262.1"/>
    </source>
</evidence>
<dbReference type="Proteomes" id="UP001371456">
    <property type="component" value="Unassembled WGS sequence"/>
</dbReference>